<feature type="compositionally biased region" description="Acidic residues" evidence="1">
    <location>
        <begin position="56"/>
        <end position="72"/>
    </location>
</feature>
<gene>
    <name evidence="2" type="ORF">glysoja_041285</name>
</gene>
<accession>A0A0B2QK69</accession>
<feature type="region of interest" description="Disordered" evidence="1">
    <location>
        <begin position="50"/>
        <end position="89"/>
    </location>
</feature>
<proteinExistence type="predicted"/>
<dbReference type="EMBL" id="KN658305">
    <property type="protein sequence ID" value="KHN20614.1"/>
    <property type="molecule type" value="Genomic_DNA"/>
</dbReference>
<dbReference type="Proteomes" id="UP000053555">
    <property type="component" value="Unassembled WGS sequence"/>
</dbReference>
<dbReference type="AlphaFoldDB" id="A0A0B2QK69"/>
<protein>
    <submittedName>
        <fullName evidence="2">Uncharacterized protein</fullName>
    </submittedName>
</protein>
<organism evidence="2">
    <name type="scientific">Glycine soja</name>
    <name type="common">Wild soybean</name>
    <dbReference type="NCBI Taxonomy" id="3848"/>
    <lineage>
        <taxon>Eukaryota</taxon>
        <taxon>Viridiplantae</taxon>
        <taxon>Streptophyta</taxon>
        <taxon>Embryophyta</taxon>
        <taxon>Tracheophyta</taxon>
        <taxon>Spermatophyta</taxon>
        <taxon>Magnoliopsida</taxon>
        <taxon>eudicotyledons</taxon>
        <taxon>Gunneridae</taxon>
        <taxon>Pentapetalae</taxon>
        <taxon>rosids</taxon>
        <taxon>fabids</taxon>
        <taxon>Fabales</taxon>
        <taxon>Fabaceae</taxon>
        <taxon>Papilionoideae</taxon>
        <taxon>50 kb inversion clade</taxon>
        <taxon>NPAAA clade</taxon>
        <taxon>indigoferoid/millettioid clade</taxon>
        <taxon>Phaseoleae</taxon>
        <taxon>Glycine</taxon>
        <taxon>Glycine subgen. Soja</taxon>
    </lineage>
</organism>
<evidence type="ECO:0000256" key="1">
    <source>
        <dbReference type="SAM" id="MobiDB-lite"/>
    </source>
</evidence>
<reference evidence="2" key="1">
    <citation type="submission" date="2014-07" db="EMBL/GenBank/DDBJ databases">
        <title>Identification of a novel salt tolerance gene in wild soybean by whole-genome sequencing.</title>
        <authorList>
            <person name="Lam H.-M."/>
            <person name="Qi X."/>
            <person name="Li M.-W."/>
            <person name="Liu X."/>
            <person name="Xie M."/>
            <person name="Ni M."/>
            <person name="Xu X."/>
        </authorList>
    </citation>
    <scope>NUCLEOTIDE SEQUENCE [LARGE SCALE GENOMIC DNA]</scope>
    <source>
        <tissue evidence="2">Root</tissue>
    </source>
</reference>
<evidence type="ECO:0000313" key="2">
    <source>
        <dbReference type="EMBL" id="KHN20614.1"/>
    </source>
</evidence>
<sequence length="114" mass="12488">MMVGASDARQGKARRVCAELNSSGNWLDLTVHTRKEQRHIFWANYGLQGHGKGEVGEEEEEEARGCGEEDEAAGFGRRPNEPGPALHQDGGAHLAIEVATQCVASPFQDFQRQI</sequence>
<name>A0A0B2QK69_GLYSO</name>